<feature type="transmembrane region" description="Helical" evidence="6">
    <location>
        <begin position="21"/>
        <end position="48"/>
    </location>
</feature>
<feature type="transmembrane region" description="Helical" evidence="6">
    <location>
        <begin position="149"/>
        <end position="170"/>
    </location>
</feature>
<keyword evidence="5 6" id="KW-0472">Membrane</keyword>
<dbReference type="Pfam" id="PF13520">
    <property type="entry name" value="AA_permease_2"/>
    <property type="match status" value="1"/>
</dbReference>
<evidence type="ECO:0000256" key="3">
    <source>
        <dbReference type="ARBA" id="ARBA00022692"/>
    </source>
</evidence>
<reference evidence="7" key="1">
    <citation type="submission" date="2020-03" db="EMBL/GenBank/DDBJ databases">
        <title>Solimonas marina sp. nov., isolated from deep seawater of the Pacific Ocean.</title>
        <authorList>
            <person name="Liu X."/>
            <person name="Lai Q."/>
            <person name="Sun F."/>
            <person name="Gai Y."/>
            <person name="Li G."/>
            <person name="Shao Z."/>
        </authorList>
    </citation>
    <scope>NUCLEOTIDE SEQUENCE</scope>
    <source>
        <strain evidence="7">C16B3</strain>
    </source>
</reference>
<evidence type="ECO:0000256" key="4">
    <source>
        <dbReference type="ARBA" id="ARBA00022989"/>
    </source>
</evidence>
<dbReference type="GO" id="GO:0016020">
    <property type="term" value="C:membrane"/>
    <property type="evidence" value="ECO:0007669"/>
    <property type="project" value="UniProtKB-SubCell"/>
</dbReference>
<feature type="transmembrane region" description="Helical" evidence="6">
    <location>
        <begin position="438"/>
        <end position="457"/>
    </location>
</feature>
<proteinExistence type="predicted"/>
<feature type="transmembrane region" description="Helical" evidence="6">
    <location>
        <begin position="355"/>
        <end position="376"/>
    </location>
</feature>
<dbReference type="Proteomes" id="UP000653472">
    <property type="component" value="Unassembled WGS sequence"/>
</dbReference>
<comment type="subcellular location">
    <subcellularLocation>
        <location evidence="1">Membrane</location>
        <topology evidence="1">Multi-pass membrane protein</topology>
    </subcellularLocation>
</comment>
<dbReference type="InterPro" id="IPR002293">
    <property type="entry name" value="AA/rel_permease1"/>
</dbReference>
<dbReference type="PANTHER" id="PTHR43243:SF4">
    <property type="entry name" value="CATIONIC AMINO ACID TRANSPORTER 4"/>
    <property type="match status" value="1"/>
</dbReference>
<evidence type="ECO:0000313" key="8">
    <source>
        <dbReference type="Proteomes" id="UP000653472"/>
    </source>
</evidence>
<evidence type="ECO:0000313" key="7">
    <source>
        <dbReference type="EMBL" id="NKF21624.1"/>
    </source>
</evidence>
<feature type="transmembrane region" description="Helical" evidence="6">
    <location>
        <begin position="176"/>
        <end position="199"/>
    </location>
</feature>
<feature type="transmembrane region" description="Helical" evidence="6">
    <location>
        <begin position="54"/>
        <end position="74"/>
    </location>
</feature>
<dbReference type="GO" id="GO:0015171">
    <property type="term" value="F:amino acid transmembrane transporter activity"/>
    <property type="evidence" value="ECO:0007669"/>
    <property type="project" value="TreeGrafter"/>
</dbReference>
<evidence type="ECO:0000256" key="6">
    <source>
        <dbReference type="SAM" id="Phobius"/>
    </source>
</evidence>
<accession>A0A970B7V6</accession>
<dbReference type="Gene3D" id="1.20.1740.10">
    <property type="entry name" value="Amino acid/polyamine transporter I"/>
    <property type="match status" value="1"/>
</dbReference>
<evidence type="ECO:0000256" key="1">
    <source>
        <dbReference type="ARBA" id="ARBA00004141"/>
    </source>
</evidence>
<feature type="transmembrane region" description="Helical" evidence="6">
    <location>
        <begin position="86"/>
        <end position="107"/>
    </location>
</feature>
<keyword evidence="8" id="KW-1185">Reference proteome</keyword>
<feature type="transmembrane region" description="Helical" evidence="6">
    <location>
        <begin position="314"/>
        <end position="334"/>
    </location>
</feature>
<feature type="transmembrane region" description="Helical" evidence="6">
    <location>
        <begin position="413"/>
        <end position="432"/>
    </location>
</feature>
<organism evidence="7 8">
    <name type="scientific">Solimonas marina</name>
    <dbReference type="NCBI Taxonomy" id="2714601"/>
    <lineage>
        <taxon>Bacteria</taxon>
        <taxon>Pseudomonadati</taxon>
        <taxon>Pseudomonadota</taxon>
        <taxon>Gammaproteobacteria</taxon>
        <taxon>Nevskiales</taxon>
        <taxon>Nevskiaceae</taxon>
        <taxon>Solimonas</taxon>
    </lineage>
</organism>
<feature type="transmembrane region" description="Helical" evidence="6">
    <location>
        <begin position="382"/>
        <end position="401"/>
    </location>
</feature>
<keyword evidence="4 6" id="KW-1133">Transmembrane helix</keyword>
<gene>
    <name evidence="7" type="ORF">G7Y82_04795</name>
</gene>
<feature type="transmembrane region" description="Helical" evidence="6">
    <location>
        <begin position="220"/>
        <end position="240"/>
    </location>
</feature>
<evidence type="ECO:0000256" key="2">
    <source>
        <dbReference type="ARBA" id="ARBA00022448"/>
    </source>
</evidence>
<keyword evidence="3 6" id="KW-0812">Transmembrane</keyword>
<protein>
    <submittedName>
        <fullName evidence="7">Amino acid permease</fullName>
    </submittedName>
</protein>
<name>A0A970B7V6_9GAMM</name>
<dbReference type="PANTHER" id="PTHR43243">
    <property type="entry name" value="INNER MEMBRANE TRANSPORTER YGJI-RELATED"/>
    <property type="match status" value="1"/>
</dbReference>
<evidence type="ECO:0000256" key="5">
    <source>
        <dbReference type="ARBA" id="ARBA00023136"/>
    </source>
</evidence>
<comment type="caution">
    <text evidence="7">The sequence shown here is derived from an EMBL/GenBank/DDBJ whole genome shotgun (WGS) entry which is preliminary data.</text>
</comment>
<sequence>MSLMRTKAIDPNAHTGLRRCLTAWDLTLLGIGCVIGTGIFVLTGVAAAEHAGPAIVLSFVLSGLACAFSALCYAELSSAIGGSGSAYGYAYAGIGEFPAWVIGWLLLLEYTVATATVSIGWSGYFAKILSGFFGIELPAEWTSSPSEGGICNVPAIVIVLVLAVLLSWGVKESARFNGVMVVIKLATIAIFIAIAAPHINTDNWTPFIPERVVDANGQSHFGVMGVATAAALIFFAYIGFDAVSTAGEEAINPQRDLPIGILASLAICTLLYIVVSGILTGVVPYTQIDLKAPIAAAMGTLGISWAQGLVATGAIFGITTVMLVLFYGLTRIVLAMSRDGLLPSPMARLHPRTQTPVRLIIGAGVVIALIAGLSPIGKVAELVNLGTLGAFFLVCLSVIVLRRTRPKMARPFRTPWVPLVPILGMGFCGALMASLPGLTWIAFSVWMVIGLLIYFLYSRHRSALATPTA</sequence>
<dbReference type="EMBL" id="JAAVXB010000002">
    <property type="protein sequence ID" value="NKF21624.1"/>
    <property type="molecule type" value="Genomic_DNA"/>
</dbReference>
<dbReference type="PIRSF" id="PIRSF006060">
    <property type="entry name" value="AA_transporter"/>
    <property type="match status" value="1"/>
</dbReference>
<feature type="transmembrane region" description="Helical" evidence="6">
    <location>
        <begin position="260"/>
        <end position="283"/>
    </location>
</feature>
<dbReference type="RefSeq" id="WP_168146872.1">
    <property type="nucleotide sequence ID" value="NZ_JAAVXB010000002.1"/>
</dbReference>
<keyword evidence="2" id="KW-0813">Transport</keyword>
<dbReference type="AlphaFoldDB" id="A0A970B7V6"/>